<reference evidence="2 3" key="1">
    <citation type="submission" date="2016-03" db="EMBL/GenBank/DDBJ databases">
        <title>The draft genome sequence of Fonsecaea nubica causative agent of cutaneous subcutaneous infection in human host.</title>
        <authorList>
            <person name="Costa F."/>
            <person name="Sybren D.H."/>
            <person name="Raittz R.T."/>
            <person name="Weiss V.A."/>
            <person name="Leao A.C."/>
            <person name="Gomes R."/>
            <person name="De Souza E.M."/>
            <person name="Pedrosa F.O."/>
            <person name="Steffens M.B."/>
            <person name="Bombassaro A."/>
            <person name="Tadra-Sfeir M.Z."/>
            <person name="Moreno L.F."/>
            <person name="Najafzadeh M.J."/>
            <person name="Felipe M.S."/>
            <person name="Teixeira M."/>
            <person name="Sun J."/>
            <person name="Xi L."/>
            <person name="Castro M.A."/>
            <person name="Vicente V.A."/>
        </authorList>
    </citation>
    <scope>NUCLEOTIDE SEQUENCE [LARGE SCALE GENOMIC DNA]</scope>
    <source>
        <strain evidence="2 3">CBS 269.64</strain>
    </source>
</reference>
<organism evidence="2 3">
    <name type="scientific">Fonsecaea nubica</name>
    <dbReference type="NCBI Taxonomy" id="856822"/>
    <lineage>
        <taxon>Eukaryota</taxon>
        <taxon>Fungi</taxon>
        <taxon>Dikarya</taxon>
        <taxon>Ascomycota</taxon>
        <taxon>Pezizomycotina</taxon>
        <taxon>Eurotiomycetes</taxon>
        <taxon>Chaetothyriomycetidae</taxon>
        <taxon>Chaetothyriales</taxon>
        <taxon>Herpotrichiellaceae</taxon>
        <taxon>Fonsecaea</taxon>
    </lineage>
</organism>
<feature type="region of interest" description="Disordered" evidence="1">
    <location>
        <begin position="74"/>
        <end position="104"/>
    </location>
</feature>
<name>A0A178D8L5_9EURO</name>
<gene>
    <name evidence="2" type="ORF">AYO20_03068</name>
</gene>
<dbReference type="EMBL" id="LVCJ01000014">
    <property type="protein sequence ID" value="OAL37561.1"/>
    <property type="molecule type" value="Genomic_DNA"/>
</dbReference>
<feature type="compositionally biased region" description="Polar residues" evidence="1">
    <location>
        <begin position="89"/>
        <end position="102"/>
    </location>
</feature>
<evidence type="ECO:0000313" key="2">
    <source>
        <dbReference type="EMBL" id="OAL37561.1"/>
    </source>
</evidence>
<comment type="caution">
    <text evidence="2">The sequence shown here is derived from an EMBL/GenBank/DDBJ whole genome shotgun (WGS) entry which is preliminary data.</text>
</comment>
<keyword evidence="3" id="KW-1185">Reference proteome</keyword>
<sequence>MPEEAEMVYTRLRAKWGLAASAPSPVSPESLANMAQQIVSQPVPDLMAINVQRQQQSQAQRGTSMSQYAGGYSAPMAASPTEAIDSRRTSGGPSMLPQSTADLSRDSHRIRASTYLTKAQKDAWNAHQARIAANTAATSSNQAGTASDQNAARLFGGVESLIEETQDWFFKDQNQLAVGFENWGSEPPDWGTLDLSFFDTPETGSSTNANTNGNSPSYNGLQYSYDSGGGDGGTNPGVVTSQAGYGFGLTGDRYPTTTDTDIDGFPTNGTNGMNGLMGPGMSLQLGMNMNTSGNGSLATGIGNLGMGGPGASKRSSQIQGFDDEAYY</sequence>
<evidence type="ECO:0000313" key="3">
    <source>
        <dbReference type="Proteomes" id="UP000185904"/>
    </source>
</evidence>
<protein>
    <submittedName>
        <fullName evidence="2">Putative phospholipid-transporting ATPase NEO1</fullName>
    </submittedName>
</protein>
<evidence type="ECO:0000256" key="1">
    <source>
        <dbReference type="SAM" id="MobiDB-lite"/>
    </source>
</evidence>
<dbReference type="GeneID" id="34586490"/>
<dbReference type="Proteomes" id="UP000185904">
    <property type="component" value="Unassembled WGS sequence"/>
</dbReference>
<accession>A0A178D8L5</accession>
<dbReference type="RefSeq" id="XP_022502573.1">
    <property type="nucleotide sequence ID" value="XM_022641371.1"/>
</dbReference>
<feature type="region of interest" description="Disordered" evidence="1">
    <location>
        <begin position="307"/>
        <end position="327"/>
    </location>
</feature>
<proteinExistence type="predicted"/>
<dbReference type="OrthoDB" id="2162761at2759"/>
<dbReference type="AlphaFoldDB" id="A0A178D8L5"/>